<protein>
    <recommendedName>
        <fullName evidence="3 11">Tyrosine recombinase XerD</fullName>
    </recommendedName>
</protein>
<keyword evidence="6 11" id="KW-0159">Chromosome partition</keyword>
<dbReference type="HAMAP" id="MF_01808">
    <property type="entry name" value="Recomb_XerC_XerD"/>
    <property type="match status" value="1"/>
</dbReference>
<keyword evidence="9 11" id="KW-0233">DNA recombination</keyword>
<feature type="active site" evidence="11">
    <location>
        <position position="276"/>
    </location>
</feature>
<keyword evidence="5 11" id="KW-0132">Cell division</keyword>
<dbReference type="InterPro" id="IPR013762">
    <property type="entry name" value="Integrase-like_cat_sf"/>
</dbReference>
<evidence type="ECO:0000256" key="4">
    <source>
        <dbReference type="ARBA" id="ARBA00022490"/>
    </source>
</evidence>
<evidence type="ECO:0000256" key="8">
    <source>
        <dbReference type="ARBA" id="ARBA00023125"/>
    </source>
</evidence>
<dbReference type="EMBL" id="JBGCUO010000001">
    <property type="protein sequence ID" value="MEY1662715.1"/>
    <property type="molecule type" value="Genomic_DNA"/>
</dbReference>
<evidence type="ECO:0000313" key="14">
    <source>
        <dbReference type="EMBL" id="MEY1662715.1"/>
    </source>
</evidence>
<dbReference type="InterPro" id="IPR044068">
    <property type="entry name" value="CB"/>
</dbReference>
<dbReference type="PROSITE" id="PS51900">
    <property type="entry name" value="CB"/>
    <property type="match status" value="1"/>
</dbReference>
<dbReference type="NCBIfam" id="TIGR02225">
    <property type="entry name" value="recomb_XerD"/>
    <property type="match status" value="1"/>
</dbReference>
<dbReference type="Gene3D" id="1.10.443.10">
    <property type="entry name" value="Intergrase catalytic core"/>
    <property type="match status" value="1"/>
</dbReference>
<dbReference type="InterPro" id="IPR011932">
    <property type="entry name" value="Recomb_XerD"/>
</dbReference>
<evidence type="ECO:0000313" key="15">
    <source>
        <dbReference type="Proteomes" id="UP001562065"/>
    </source>
</evidence>
<evidence type="ECO:0000256" key="6">
    <source>
        <dbReference type="ARBA" id="ARBA00022829"/>
    </source>
</evidence>
<dbReference type="NCBIfam" id="NF001399">
    <property type="entry name" value="PRK00283.1"/>
    <property type="match status" value="1"/>
</dbReference>
<dbReference type="InterPro" id="IPR002104">
    <property type="entry name" value="Integrase_catalytic"/>
</dbReference>
<organism evidence="14 15">
    <name type="scientific">Isoalcanivorax beigongshangi</name>
    <dbReference type="NCBI Taxonomy" id="3238810"/>
    <lineage>
        <taxon>Bacteria</taxon>
        <taxon>Pseudomonadati</taxon>
        <taxon>Pseudomonadota</taxon>
        <taxon>Gammaproteobacteria</taxon>
        <taxon>Oceanospirillales</taxon>
        <taxon>Alcanivoracaceae</taxon>
        <taxon>Isoalcanivorax</taxon>
    </lineage>
</organism>
<comment type="subcellular location">
    <subcellularLocation>
        <location evidence="1 11">Cytoplasm</location>
    </subcellularLocation>
</comment>
<feature type="domain" description="Core-binding (CB)" evidence="13">
    <location>
        <begin position="9"/>
        <end position="94"/>
    </location>
</feature>
<dbReference type="InterPro" id="IPR050090">
    <property type="entry name" value="Tyrosine_recombinase_XerCD"/>
</dbReference>
<dbReference type="PANTHER" id="PTHR30349:SF90">
    <property type="entry name" value="TYROSINE RECOMBINASE XERD"/>
    <property type="match status" value="1"/>
</dbReference>
<evidence type="ECO:0000256" key="2">
    <source>
        <dbReference type="ARBA" id="ARBA00010450"/>
    </source>
</evidence>
<dbReference type="RefSeq" id="WP_369455945.1">
    <property type="nucleotide sequence ID" value="NZ_JBGCUO010000001.1"/>
</dbReference>
<keyword evidence="4 11" id="KW-0963">Cytoplasm</keyword>
<dbReference type="InterPro" id="IPR010998">
    <property type="entry name" value="Integrase_recombinase_N"/>
</dbReference>
<accession>A0ABV4ALZ2</accession>
<keyword evidence="15" id="KW-1185">Reference proteome</keyword>
<feature type="active site" evidence="11">
    <location>
        <position position="253"/>
    </location>
</feature>
<sequence>MSAVLAPTAADAALIQQWLDSLWLEKGLSPHSLDNYRRDVTRFGRWCAEQGASLPGCHRGDLYRYLSALAAANMSPRSVARHLSALRGFYRWLLREGRIAEDPTLRVERPRLGRRLPDTLTEQDVEQLLAAPDLDSALGLRDRAMLEVIYAAGLRVSELTGLTLTQVSLTQGLVRVMGKGRKERLVPLGDEALRWLERYLRQARAELLGVQASDMVFPGREGGVMTRQAFWYRIKHLAKVAGISKPLSPHTLRHAFATHLLNHGADLRVVQMLLGHSDLSTTQIYTHVAQQRLKTLHAEHHPRG</sequence>
<dbReference type="SUPFAM" id="SSF56349">
    <property type="entry name" value="DNA breaking-rejoining enzymes"/>
    <property type="match status" value="1"/>
</dbReference>
<feature type="active site" evidence="11">
    <location>
        <position position="250"/>
    </location>
</feature>
<comment type="subunit">
    <text evidence="11">Forms a cyclic heterotetrameric complex composed of two molecules of XerC and two molecules of XerD.</text>
</comment>
<evidence type="ECO:0000256" key="1">
    <source>
        <dbReference type="ARBA" id="ARBA00004496"/>
    </source>
</evidence>
<comment type="similarity">
    <text evidence="2 11">Belongs to the 'phage' integrase family. XerD subfamily.</text>
</comment>
<dbReference type="HAMAP" id="MF_01807">
    <property type="entry name" value="Recomb_XerD"/>
    <property type="match status" value="1"/>
</dbReference>
<evidence type="ECO:0000259" key="13">
    <source>
        <dbReference type="PROSITE" id="PS51900"/>
    </source>
</evidence>
<dbReference type="PANTHER" id="PTHR30349">
    <property type="entry name" value="PHAGE INTEGRASE-RELATED"/>
    <property type="match status" value="1"/>
</dbReference>
<dbReference type="CDD" id="cd00798">
    <property type="entry name" value="INT_XerDC_C"/>
    <property type="match status" value="1"/>
</dbReference>
<dbReference type="Pfam" id="PF00589">
    <property type="entry name" value="Phage_integrase"/>
    <property type="match status" value="1"/>
</dbReference>
<keyword evidence="8 11" id="KW-0238">DNA-binding</keyword>
<feature type="domain" description="Tyr recombinase" evidence="12">
    <location>
        <begin position="115"/>
        <end position="298"/>
    </location>
</feature>
<dbReference type="InterPro" id="IPR011010">
    <property type="entry name" value="DNA_brk_join_enz"/>
</dbReference>
<name>A0ABV4ALZ2_9GAMM</name>
<dbReference type="InterPro" id="IPR004107">
    <property type="entry name" value="Integrase_SAM-like_N"/>
</dbReference>
<dbReference type="Proteomes" id="UP001562065">
    <property type="component" value="Unassembled WGS sequence"/>
</dbReference>
<evidence type="ECO:0000256" key="11">
    <source>
        <dbReference type="HAMAP-Rule" id="MF_01807"/>
    </source>
</evidence>
<comment type="caution">
    <text evidence="14">The sequence shown here is derived from an EMBL/GenBank/DDBJ whole genome shotgun (WGS) entry which is preliminary data.</text>
</comment>
<evidence type="ECO:0000256" key="7">
    <source>
        <dbReference type="ARBA" id="ARBA00022908"/>
    </source>
</evidence>
<keyword evidence="7 11" id="KW-0229">DNA integration</keyword>
<dbReference type="PROSITE" id="PS51898">
    <property type="entry name" value="TYR_RECOMBINASE"/>
    <property type="match status" value="1"/>
</dbReference>
<evidence type="ECO:0000259" key="12">
    <source>
        <dbReference type="PROSITE" id="PS51898"/>
    </source>
</evidence>
<feature type="active site" description="O-(3'-phospho-DNA)-tyrosine intermediate" evidence="11">
    <location>
        <position position="285"/>
    </location>
</feature>
<dbReference type="Gene3D" id="1.10.150.130">
    <property type="match status" value="1"/>
</dbReference>
<comment type="function">
    <text evidence="11">Site-specific tyrosine recombinase, which acts by catalyzing the cutting and rejoining of the recombining DNA molecules. The XerC-XerD complex is essential to convert dimers of the bacterial chromosome into monomers to permit their segregation at cell division. It also contributes to the segregational stability of plasmids.</text>
</comment>
<evidence type="ECO:0000256" key="5">
    <source>
        <dbReference type="ARBA" id="ARBA00022618"/>
    </source>
</evidence>
<evidence type="ECO:0000256" key="9">
    <source>
        <dbReference type="ARBA" id="ARBA00023172"/>
    </source>
</evidence>
<feature type="active site" evidence="11">
    <location>
        <position position="155"/>
    </location>
</feature>
<dbReference type="Pfam" id="PF02899">
    <property type="entry name" value="Phage_int_SAM_1"/>
    <property type="match status" value="1"/>
</dbReference>
<dbReference type="InterPro" id="IPR023009">
    <property type="entry name" value="Tyrosine_recombinase_XerC/XerD"/>
</dbReference>
<evidence type="ECO:0000256" key="10">
    <source>
        <dbReference type="ARBA" id="ARBA00023306"/>
    </source>
</evidence>
<keyword evidence="10 11" id="KW-0131">Cell cycle</keyword>
<feature type="active site" evidence="11">
    <location>
        <position position="179"/>
    </location>
</feature>
<evidence type="ECO:0000256" key="3">
    <source>
        <dbReference type="ARBA" id="ARBA00015810"/>
    </source>
</evidence>
<gene>
    <name evidence="11 14" type="primary">xerD</name>
    <name evidence="14" type="ORF">AB5I84_11195</name>
</gene>
<reference evidence="14 15" key="1">
    <citation type="submission" date="2024-07" db="EMBL/GenBank/DDBJ databases">
        <authorList>
            <person name="Ren Q."/>
        </authorList>
    </citation>
    <scope>NUCLEOTIDE SEQUENCE [LARGE SCALE GENOMIC DNA]</scope>
    <source>
        <strain evidence="14 15">REN37</strain>
    </source>
</reference>
<proteinExistence type="inferred from homology"/>